<gene>
    <name evidence="2" type="ORF">JOF35_003460</name>
</gene>
<reference evidence="2 3" key="1">
    <citation type="submission" date="2023-07" db="EMBL/GenBank/DDBJ databases">
        <title>Sequencing the genomes of 1000 actinobacteria strains.</title>
        <authorList>
            <person name="Klenk H.-P."/>
        </authorList>
    </citation>
    <scope>NUCLEOTIDE SEQUENCE [LARGE SCALE GENOMIC DNA]</scope>
    <source>
        <strain evidence="2 3">DSM 41600</strain>
    </source>
</reference>
<accession>A0ABT9KRZ1</accession>
<protein>
    <submittedName>
        <fullName evidence="2">Uncharacterized protein</fullName>
    </submittedName>
</protein>
<dbReference type="Proteomes" id="UP001234880">
    <property type="component" value="Unassembled WGS sequence"/>
</dbReference>
<evidence type="ECO:0000313" key="3">
    <source>
        <dbReference type="Proteomes" id="UP001234880"/>
    </source>
</evidence>
<evidence type="ECO:0000256" key="1">
    <source>
        <dbReference type="SAM" id="MobiDB-lite"/>
    </source>
</evidence>
<keyword evidence="3" id="KW-1185">Reference proteome</keyword>
<dbReference type="EMBL" id="JAURUE010000001">
    <property type="protein sequence ID" value="MDP9611183.1"/>
    <property type="molecule type" value="Genomic_DNA"/>
</dbReference>
<feature type="region of interest" description="Disordered" evidence="1">
    <location>
        <begin position="1"/>
        <end position="38"/>
    </location>
</feature>
<name>A0ABT9KRZ1_9ACTN</name>
<proteinExistence type="predicted"/>
<organism evidence="2 3">
    <name type="scientific">Streptomyces demainii</name>
    <dbReference type="NCBI Taxonomy" id="588122"/>
    <lineage>
        <taxon>Bacteria</taxon>
        <taxon>Bacillati</taxon>
        <taxon>Actinomycetota</taxon>
        <taxon>Actinomycetes</taxon>
        <taxon>Kitasatosporales</taxon>
        <taxon>Streptomycetaceae</taxon>
        <taxon>Streptomyces</taxon>
    </lineage>
</organism>
<evidence type="ECO:0000313" key="2">
    <source>
        <dbReference type="EMBL" id="MDP9611183.1"/>
    </source>
</evidence>
<comment type="caution">
    <text evidence="2">The sequence shown here is derived from an EMBL/GenBank/DDBJ whole genome shotgun (WGS) entry which is preliminary data.</text>
</comment>
<sequence>MRDTDQEPATSHHAPEARGTTGGVVLERDRQAEHMTGAPLLLCRAARGRTPGSHS</sequence>